<dbReference type="PANTHER" id="PTHR31321">
    <property type="entry name" value="ACYL-COA THIOESTER HYDROLASE YBHC-RELATED"/>
    <property type="match status" value="1"/>
</dbReference>
<feature type="signal peptide" evidence="11">
    <location>
        <begin position="1"/>
        <end position="19"/>
    </location>
</feature>
<dbReference type="GO" id="GO:0005576">
    <property type="term" value="C:extracellular region"/>
    <property type="evidence" value="ECO:0007669"/>
    <property type="project" value="UniProtKB-SubCell"/>
</dbReference>
<dbReference type="GO" id="GO:0030599">
    <property type="term" value="F:pectinesterase activity"/>
    <property type="evidence" value="ECO:0007669"/>
    <property type="project" value="UniProtKB-EC"/>
</dbReference>
<evidence type="ECO:0000256" key="2">
    <source>
        <dbReference type="ARBA" id="ARBA00005184"/>
    </source>
</evidence>
<dbReference type="OrthoDB" id="2019149at2759"/>
<comment type="subcellular location">
    <subcellularLocation>
        <location evidence="1">Secreted</location>
    </subcellularLocation>
</comment>
<dbReference type="SUPFAM" id="SSF51126">
    <property type="entry name" value="Pectin lyase-like"/>
    <property type="match status" value="1"/>
</dbReference>
<protein>
    <recommendedName>
        <fullName evidence="4">pectinesterase</fullName>
        <ecNumber evidence="4">3.1.1.11</ecNumber>
    </recommendedName>
    <alternativeName>
        <fullName evidence="9">Pectin methylesterase A</fullName>
    </alternativeName>
</protein>
<keyword evidence="14" id="KW-1185">Reference proteome</keyword>
<dbReference type="EC" id="3.1.1.11" evidence="4"/>
<dbReference type="STRING" id="1093900.A0A507AUU4"/>
<dbReference type="AlphaFoldDB" id="A0A507AUU4"/>
<keyword evidence="5" id="KW-0964">Secreted</keyword>
<evidence type="ECO:0000256" key="1">
    <source>
        <dbReference type="ARBA" id="ARBA00004613"/>
    </source>
</evidence>
<dbReference type="FunFam" id="2.160.20.10:FF:000014">
    <property type="entry name" value="Pectinesterase"/>
    <property type="match status" value="1"/>
</dbReference>
<dbReference type="UniPathway" id="UPA00545">
    <property type="reaction ID" value="UER00823"/>
</dbReference>
<dbReference type="GeneID" id="41977335"/>
<evidence type="ECO:0000256" key="8">
    <source>
        <dbReference type="ARBA" id="ARBA00023085"/>
    </source>
</evidence>
<evidence type="ECO:0000256" key="9">
    <source>
        <dbReference type="ARBA" id="ARBA00042203"/>
    </source>
</evidence>
<feature type="chain" id="PRO_5021254976" description="pectinesterase" evidence="11">
    <location>
        <begin position="20"/>
        <end position="328"/>
    </location>
</feature>
<dbReference type="InterPro" id="IPR012334">
    <property type="entry name" value="Pectin_lyas_fold"/>
</dbReference>
<dbReference type="InterPro" id="IPR000070">
    <property type="entry name" value="Pectinesterase_cat"/>
</dbReference>
<evidence type="ECO:0000259" key="12">
    <source>
        <dbReference type="Pfam" id="PF01095"/>
    </source>
</evidence>
<evidence type="ECO:0000313" key="14">
    <source>
        <dbReference type="Proteomes" id="UP000319257"/>
    </source>
</evidence>
<name>A0A507AUU4_9PEZI</name>
<reference evidence="13 14" key="1">
    <citation type="submission" date="2019-06" db="EMBL/GenBank/DDBJ databases">
        <title>Draft genome sequence of the filamentous fungus Phialemoniopsis curvata isolated from diesel fuel.</title>
        <authorList>
            <person name="Varaljay V.A."/>
            <person name="Lyon W.J."/>
            <person name="Crouch A.L."/>
            <person name="Drake C.E."/>
            <person name="Hollomon J.M."/>
            <person name="Nadeau L.J."/>
            <person name="Nunn H.S."/>
            <person name="Stevenson B.S."/>
            <person name="Bojanowski C.L."/>
            <person name="Crookes-Goodson W.J."/>
        </authorList>
    </citation>
    <scope>NUCLEOTIDE SEQUENCE [LARGE SCALE GENOMIC DNA]</scope>
    <source>
        <strain evidence="13 14">D216</strain>
    </source>
</reference>
<dbReference type="GO" id="GO:0045490">
    <property type="term" value="P:pectin catabolic process"/>
    <property type="evidence" value="ECO:0007669"/>
    <property type="project" value="UniProtKB-UniPathway"/>
</dbReference>
<evidence type="ECO:0000256" key="11">
    <source>
        <dbReference type="SAM" id="SignalP"/>
    </source>
</evidence>
<evidence type="ECO:0000313" key="13">
    <source>
        <dbReference type="EMBL" id="TPX08699.1"/>
    </source>
</evidence>
<dbReference type="Gene3D" id="2.160.20.10">
    <property type="entry name" value="Single-stranded right-handed beta-helix, Pectin lyase-like"/>
    <property type="match status" value="1"/>
</dbReference>
<keyword evidence="7" id="KW-0378">Hydrolase</keyword>
<comment type="caution">
    <text evidence="13">The sequence shown here is derived from an EMBL/GenBank/DDBJ whole genome shotgun (WGS) entry which is preliminary data.</text>
</comment>
<comment type="catalytic activity">
    <reaction evidence="10">
        <text>[(1-&gt;4)-alpha-D-galacturonosyl methyl ester](n) + n H2O = [(1-&gt;4)-alpha-D-galacturonosyl](n) + n methanol + n H(+)</text>
        <dbReference type="Rhea" id="RHEA:22380"/>
        <dbReference type="Rhea" id="RHEA-COMP:14570"/>
        <dbReference type="Rhea" id="RHEA-COMP:14573"/>
        <dbReference type="ChEBI" id="CHEBI:15377"/>
        <dbReference type="ChEBI" id="CHEBI:15378"/>
        <dbReference type="ChEBI" id="CHEBI:17790"/>
        <dbReference type="ChEBI" id="CHEBI:140522"/>
        <dbReference type="ChEBI" id="CHEBI:140523"/>
        <dbReference type="EC" id="3.1.1.11"/>
    </reaction>
</comment>
<evidence type="ECO:0000256" key="4">
    <source>
        <dbReference type="ARBA" id="ARBA00013229"/>
    </source>
</evidence>
<comment type="similarity">
    <text evidence="3">Belongs to the pectinesterase family.</text>
</comment>
<evidence type="ECO:0000256" key="5">
    <source>
        <dbReference type="ARBA" id="ARBA00022525"/>
    </source>
</evidence>
<gene>
    <name evidence="13" type="ORF">E0L32_009888</name>
</gene>
<dbReference type="Proteomes" id="UP000319257">
    <property type="component" value="Unassembled WGS sequence"/>
</dbReference>
<evidence type="ECO:0000256" key="7">
    <source>
        <dbReference type="ARBA" id="ARBA00022801"/>
    </source>
</evidence>
<evidence type="ECO:0000256" key="6">
    <source>
        <dbReference type="ARBA" id="ARBA00022729"/>
    </source>
</evidence>
<feature type="domain" description="Pectinesterase catalytic" evidence="12">
    <location>
        <begin position="44"/>
        <end position="303"/>
    </location>
</feature>
<keyword evidence="6 11" id="KW-0732">Signal</keyword>
<evidence type="ECO:0000256" key="10">
    <source>
        <dbReference type="ARBA" id="ARBA00047928"/>
    </source>
</evidence>
<dbReference type="InParanoid" id="A0A507AUU4"/>
<evidence type="ECO:0000256" key="3">
    <source>
        <dbReference type="ARBA" id="ARBA00008891"/>
    </source>
</evidence>
<dbReference type="RefSeq" id="XP_030990410.1">
    <property type="nucleotide sequence ID" value="XM_031144900.1"/>
</dbReference>
<dbReference type="GO" id="GO:0042545">
    <property type="term" value="P:cell wall modification"/>
    <property type="evidence" value="ECO:0007669"/>
    <property type="project" value="InterPro"/>
</dbReference>
<dbReference type="EMBL" id="SKBQ01000075">
    <property type="protein sequence ID" value="TPX08699.1"/>
    <property type="molecule type" value="Genomic_DNA"/>
</dbReference>
<comment type="pathway">
    <text evidence="2">Glycan metabolism; pectin degradation; 2-dehydro-3-deoxy-D-gluconate from pectin: step 1/5.</text>
</comment>
<organism evidence="13 14">
    <name type="scientific">Thyridium curvatum</name>
    <dbReference type="NCBI Taxonomy" id="1093900"/>
    <lineage>
        <taxon>Eukaryota</taxon>
        <taxon>Fungi</taxon>
        <taxon>Dikarya</taxon>
        <taxon>Ascomycota</taxon>
        <taxon>Pezizomycotina</taxon>
        <taxon>Sordariomycetes</taxon>
        <taxon>Sordariomycetidae</taxon>
        <taxon>Thyridiales</taxon>
        <taxon>Thyridiaceae</taxon>
        <taxon>Thyridium</taxon>
    </lineage>
</organism>
<proteinExistence type="inferred from homology"/>
<dbReference type="Pfam" id="PF01095">
    <property type="entry name" value="Pectinesterase"/>
    <property type="match status" value="1"/>
</dbReference>
<keyword evidence="8" id="KW-0063">Aspartyl esterase</keyword>
<accession>A0A507AUU4</accession>
<dbReference type="PANTHER" id="PTHR31321:SF57">
    <property type="entry name" value="PECTINESTERASE 53-RELATED"/>
    <property type="match status" value="1"/>
</dbReference>
<sequence>MHLMYLGITLLWLTGVVGAVPPLEKRAGRTSPPSGCKVVRQGSNSNGEFPTLGAAVSSLSGGGSACIFVYGGTYKENFTISYGGPLTIYGYTTDTGSYKDNTVKISRSMTSHVSGSLDTSSTINAKSANLKMYNINIENTYGKGAQAVSLVAQGQHQGYYGCGFYGYQDTLYAKSGAQYYSKCYIEGADDFIFGDAAAWFNQCTISCNGPGSITATSRDKADDPAWYVFDHCMVDAKSGVSGLASQVYLGRPWRVLSRVIYQYSYLGDIINPTGWTTMAQGATPIYMEYNNNGPGSSTAKREWVTKTDKPITMSELWQGSYDWIDTSY</sequence>
<dbReference type="InterPro" id="IPR011050">
    <property type="entry name" value="Pectin_lyase_fold/virulence"/>
</dbReference>